<keyword evidence="2" id="KW-1185">Reference proteome</keyword>
<proteinExistence type="predicted"/>
<comment type="caution">
    <text evidence="1">The sequence shown here is derived from an EMBL/GenBank/DDBJ whole genome shotgun (WGS) entry which is preliminary data.</text>
</comment>
<name>A0A2T9Z9T1_9FUNG</name>
<dbReference type="AlphaFoldDB" id="A0A2T9Z9T1"/>
<evidence type="ECO:0000313" key="1">
    <source>
        <dbReference type="EMBL" id="PVV01330.1"/>
    </source>
</evidence>
<protein>
    <submittedName>
        <fullName evidence="1">Uncharacterized protein</fullName>
    </submittedName>
</protein>
<sequence>MSEHPDIDDHSSSVSIGRRDFNKLQRMAIALIKLQHDLIRLLRQLNVPSKPIYLENYEFRIPRAENNPTRLTTTTPNNTNSNYEAILPEYQSSEYGLPLSSNMNMSNSDSD</sequence>
<dbReference type="EMBL" id="MBFS01001177">
    <property type="protein sequence ID" value="PVV01330.1"/>
    <property type="molecule type" value="Genomic_DNA"/>
</dbReference>
<reference evidence="1 2" key="1">
    <citation type="journal article" date="2018" name="MBio">
        <title>Comparative Genomics Reveals the Core Gene Toolbox for the Fungus-Insect Symbiosis.</title>
        <authorList>
            <person name="Wang Y."/>
            <person name="Stata M."/>
            <person name="Wang W."/>
            <person name="Stajich J.E."/>
            <person name="White M.M."/>
            <person name="Moncalvo J.M."/>
        </authorList>
    </citation>
    <scope>NUCLEOTIDE SEQUENCE [LARGE SCALE GENOMIC DNA]</scope>
    <source>
        <strain evidence="1 2">SC-DP-2</strain>
    </source>
</reference>
<evidence type="ECO:0000313" key="2">
    <source>
        <dbReference type="Proteomes" id="UP000245609"/>
    </source>
</evidence>
<gene>
    <name evidence="1" type="ORF">BB560_004253</name>
</gene>
<accession>A0A2T9Z9T1</accession>
<dbReference type="Proteomes" id="UP000245609">
    <property type="component" value="Unassembled WGS sequence"/>
</dbReference>
<organism evidence="1 2">
    <name type="scientific">Smittium megazygosporum</name>
    <dbReference type="NCBI Taxonomy" id="133381"/>
    <lineage>
        <taxon>Eukaryota</taxon>
        <taxon>Fungi</taxon>
        <taxon>Fungi incertae sedis</taxon>
        <taxon>Zoopagomycota</taxon>
        <taxon>Kickxellomycotina</taxon>
        <taxon>Harpellomycetes</taxon>
        <taxon>Harpellales</taxon>
        <taxon>Legeriomycetaceae</taxon>
        <taxon>Smittium</taxon>
    </lineage>
</organism>
<feature type="non-terminal residue" evidence="1">
    <location>
        <position position="111"/>
    </location>
</feature>